<sequence>MSIGEIKKEARVALENKWGFGVLLTILLGFFTFFLPNLIDFFVLGGKDEFNGAERSLSAYIFSWIINGIVYPITIGFSWVFLSLIRREPQEVKNMFQPFLDIGTFLKIIGTTILVWIFTVLWTLLLIVPGIIKGLAYSQTFYVLKDNPGISITGAITESRRLMDGYKWKYFLLQLSFIGWVILAVVTLFIGFLWLTPYMSASSAEFYNEIRQAKNKDSLEA</sequence>
<keyword evidence="1" id="KW-0472">Membrane</keyword>
<feature type="transmembrane region" description="Helical" evidence="1">
    <location>
        <begin position="171"/>
        <end position="195"/>
    </location>
</feature>
<keyword evidence="1" id="KW-1133">Transmembrane helix</keyword>
<keyword evidence="3" id="KW-1185">Reference proteome</keyword>
<evidence type="ECO:0000313" key="2">
    <source>
        <dbReference type="EMBL" id="MCK6258733.1"/>
    </source>
</evidence>
<dbReference type="EMBL" id="JAIWJX010000002">
    <property type="protein sequence ID" value="MCK6258733.1"/>
    <property type="molecule type" value="Genomic_DNA"/>
</dbReference>
<comment type="caution">
    <text evidence="2">The sequence shown here is derived from an EMBL/GenBank/DDBJ whole genome shotgun (WGS) entry which is preliminary data.</text>
</comment>
<feature type="transmembrane region" description="Helical" evidence="1">
    <location>
        <begin position="105"/>
        <end position="132"/>
    </location>
</feature>
<evidence type="ECO:0000256" key="1">
    <source>
        <dbReference type="SAM" id="Phobius"/>
    </source>
</evidence>
<evidence type="ECO:0000313" key="3">
    <source>
        <dbReference type="Proteomes" id="UP001139011"/>
    </source>
</evidence>
<dbReference type="AlphaFoldDB" id="A0A9X2BIK1"/>
<dbReference type="Pfam" id="PF06161">
    <property type="entry name" value="DUF975"/>
    <property type="match status" value="1"/>
</dbReference>
<dbReference type="InterPro" id="IPR010380">
    <property type="entry name" value="DUF975"/>
</dbReference>
<dbReference type="Proteomes" id="UP001139011">
    <property type="component" value="Unassembled WGS sequence"/>
</dbReference>
<gene>
    <name evidence="2" type="ORF">LCY76_19380</name>
</gene>
<name>A0A9X2BIK1_9BACL</name>
<dbReference type="PANTHER" id="PTHR40076:SF1">
    <property type="entry name" value="MEMBRANE PROTEIN"/>
    <property type="match status" value="1"/>
</dbReference>
<dbReference type="RefSeq" id="WP_248253978.1">
    <property type="nucleotide sequence ID" value="NZ_JAIWJX010000002.1"/>
</dbReference>
<feature type="transmembrane region" description="Helical" evidence="1">
    <location>
        <begin position="20"/>
        <end position="39"/>
    </location>
</feature>
<feature type="transmembrane region" description="Helical" evidence="1">
    <location>
        <begin position="59"/>
        <end position="85"/>
    </location>
</feature>
<reference evidence="2" key="1">
    <citation type="submission" date="2021-09" db="EMBL/GenBank/DDBJ databases">
        <title>Genome analysis of Fictibacillus sp. KIGAM418 isolated from marine sediment.</title>
        <authorList>
            <person name="Seo M.-J."/>
            <person name="Cho E.-S."/>
            <person name="Hwang C.Y."/>
        </authorList>
    </citation>
    <scope>NUCLEOTIDE SEQUENCE</scope>
    <source>
        <strain evidence="2">KIGAM418</strain>
    </source>
</reference>
<keyword evidence="1" id="KW-0812">Transmembrane</keyword>
<accession>A0A9X2BIK1</accession>
<organism evidence="2 3">
    <name type="scientific">Fictibacillus marinisediminis</name>
    <dbReference type="NCBI Taxonomy" id="2878389"/>
    <lineage>
        <taxon>Bacteria</taxon>
        <taxon>Bacillati</taxon>
        <taxon>Bacillota</taxon>
        <taxon>Bacilli</taxon>
        <taxon>Bacillales</taxon>
        <taxon>Fictibacillaceae</taxon>
        <taxon>Fictibacillus</taxon>
    </lineage>
</organism>
<dbReference type="PANTHER" id="PTHR40076">
    <property type="entry name" value="MEMBRANE PROTEIN-RELATED"/>
    <property type="match status" value="1"/>
</dbReference>
<protein>
    <submittedName>
        <fullName evidence="2">DUF975 family protein</fullName>
    </submittedName>
</protein>
<proteinExistence type="predicted"/>